<dbReference type="PANTHER" id="PTHR47354">
    <property type="entry name" value="NADH OXIDOREDUCTASE HCR"/>
    <property type="match status" value="1"/>
</dbReference>
<dbReference type="Pfam" id="PF00970">
    <property type="entry name" value="FAD_binding_6"/>
    <property type="match status" value="1"/>
</dbReference>
<dbReference type="PROSITE" id="PS51384">
    <property type="entry name" value="FAD_FR"/>
    <property type="match status" value="1"/>
</dbReference>
<feature type="domain" description="MOSC" evidence="12">
    <location>
        <begin position="120"/>
        <end position="267"/>
    </location>
</feature>
<accession>A0A2N8ZMR9</accession>
<dbReference type="InterPro" id="IPR017927">
    <property type="entry name" value="FAD-bd_FR_type"/>
</dbReference>
<keyword evidence="7" id="KW-0560">Oxidoreductase</keyword>
<evidence type="ECO:0000256" key="1">
    <source>
        <dbReference type="ARBA" id="ARBA00001974"/>
    </source>
</evidence>
<dbReference type="PROSITE" id="PS00197">
    <property type="entry name" value="2FE2S_FER_1"/>
    <property type="match status" value="1"/>
</dbReference>
<evidence type="ECO:0000256" key="6">
    <source>
        <dbReference type="ARBA" id="ARBA00022827"/>
    </source>
</evidence>
<dbReference type="InterPro" id="IPR050415">
    <property type="entry name" value="MRET"/>
</dbReference>
<keyword evidence="6" id="KW-0274">FAD</keyword>
<dbReference type="SUPFAM" id="SSF52343">
    <property type="entry name" value="Ferredoxin reductase-like, C-terminal NADP-linked domain"/>
    <property type="match status" value="1"/>
</dbReference>
<comment type="similarity">
    <text evidence="10">In the N-terminal section; belongs to the FAD-binding oxidoreductase type 6 family.</text>
</comment>
<keyword evidence="4" id="KW-0001">2Fe-2S</keyword>
<dbReference type="Proteomes" id="UP000235828">
    <property type="component" value="Chromosome B"/>
</dbReference>
<gene>
    <name evidence="14" type="ORF">VTAP4600_B1571</name>
</gene>
<dbReference type="PRINTS" id="PR00410">
    <property type="entry name" value="PHEHYDRXLASE"/>
</dbReference>
<evidence type="ECO:0000256" key="5">
    <source>
        <dbReference type="ARBA" id="ARBA00022723"/>
    </source>
</evidence>
<dbReference type="GO" id="GO:0016491">
    <property type="term" value="F:oxidoreductase activity"/>
    <property type="evidence" value="ECO:0007669"/>
    <property type="project" value="UniProtKB-KW"/>
</dbReference>
<name>A0A2N8ZMR9_9VIBR</name>
<dbReference type="InterPro" id="IPR012675">
    <property type="entry name" value="Beta-grasp_dom_sf"/>
</dbReference>
<evidence type="ECO:0000259" key="11">
    <source>
        <dbReference type="PROSITE" id="PS51085"/>
    </source>
</evidence>
<dbReference type="SUPFAM" id="SSF141673">
    <property type="entry name" value="MOSC N-terminal domain-like"/>
    <property type="match status" value="1"/>
</dbReference>
<evidence type="ECO:0000256" key="8">
    <source>
        <dbReference type="ARBA" id="ARBA00023004"/>
    </source>
</evidence>
<dbReference type="PANTHER" id="PTHR47354:SF6">
    <property type="entry name" value="NADH OXIDOREDUCTASE HCR"/>
    <property type="match status" value="1"/>
</dbReference>
<dbReference type="EMBL" id="LT960612">
    <property type="protein sequence ID" value="SON53182.1"/>
    <property type="molecule type" value="Genomic_DNA"/>
</dbReference>
<keyword evidence="15" id="KW-1185">Reference proteome</keyword>
<dbReference type="Pfam" id="PF00175">
    <property type="entry name" value="NAD_binding_1"/>
    <property type="match status" value="1"/>
</dbReference>
<dbReference type="InterPro" id="IPR036010">
    <property type="entry name" value="2Fe-2S_ferredoxin-like_sf"/>
</dbReference>
<sequence length="607" mass="67472">MSNPKQSELTEINVYPIKSVSGIAMSSGWVEKQGLCFDRRFMLAFADGAMVTARKFPHMVNVKSSLIPDGLVLSYQDKPSLVLRYKEFLMEEVKTQVWNDRFVAYSTVLAANKWFSEVVGRPVQLLFSGEQSNRIRDKVGHNVSFADGYPLLVISQPSLDELNRRSSEQHLMDQFRTNLVVSGTEAFVEDSWKRIRIGEVEFEAVKPCERCILTTVDTTTGHLRANKEPLNTLGKFRANEKGGVFFGQNLVAKNEGMIRVGDAIEVLEVKDKEIYHDEEATLVQLTCVGKREISPNFVEFTLESSEGILSPFKAGQYLPIELSIDNKKHTRNYTLSSHPSELKQYEICVKRVEDGQVSNWLLDHFKVGDGLLAKAPSGDFCLTNADEPLLLAAAGSGVTPMLSILRYLEQIDKLSDVIFYYQCKTLDDVPCKSELQRLEARHPGLKLHIALSQPAGEWNGLKGRVCLSHFKSLSELTHRQVFVCGPDGFMKKAENLLMKMGLPQSHYHQEAFGVAAFDTGIEKSVSISINGAQFIGNNKASILEQAEDAGIFIANSCRAGLCGACKITMAEGDYLQPDVPALLPDDKVNRQALACCCIPQSDVVIES</sequence>
<dbReference type="InterPro" id="IPR017938">
    <property type="entry name" value="Riboflavin_synthase-like_b-brl"/>
</dbReference>
<dbReference type="AlphaFoldDB" id="A0A2N8ZMR9"/>
<feature type="domain" description="FAD-binding FR-type" evidence="13">
    <location>
        <begin position="280"/>
        <end position="383"/>
    </location>
</feature>
<dbReference type="InterPro" id="IPR008333">
    <property type="entry name" value="Cbr1-like_FAD-bd_dom"/>
</dbReference>
<evidence type="ECO:0000313" key="15">
    <source>
        <dbReference type="Proteomes" id="UP000235828"/>
    </source>
</evidence>
<keyword evidence="3" id="KW-0812">Transmembrane</keyword>
<dbReference type="GO" id="GO:0030170">
    <property type="term" value="F:pyridoxal phosphate binding"/>
    <property type="evidence" value="ECO:0007669"/>
    <property type="project" value="InterPro"/>
</dbReference>
<evidence type="ECO:0000259" key="13">
    <source>
        <dbReference type="PROSITE" id="PS51384"/>
    </source>
</evidence>
<dbReference type="CDD" id="cd06215">
    <property type="entry name" value="FNR_iron_sulfur_binding_1"/>
    <property type="match status" value="1"/>
</dbReference>
<evidence type="ECO:0000256" key="3">
    <source>
        <dbReference type="ARBA" id="ARBA00022692"/>
    </source>
</evidence>
<dbReference type="KEGG" id="vta:B1571"/>
<keyword evidence="3" id="KW-0472">Membrane</keyword>
<dbReference type="GO" id="GO:0051537">
    <property type="term" value="F:2 iron, 2 sulfur cluster binding"/>
    <property type="evidence" value="ECO:0007669"/>
    <property type="project" value="UniProtKB-KW"/>
</dbReference>
<dbReference type="CDD" id="cd00207">
    <property type="entry name" value="fer2"/>
    <property type="match status" value="1"/>
</dbReference>
<evidence type="ECO:0000313" key="14">
    <source>
        <dbReference type="EMBL" id="SON53182.1"/>
    </source>
</evidence>
<dbReference type="OrthoDB" id="581532at2"/>
<dbReference type="InterPro" id="IPR001041">
    <property type="entry name" value="2Fe-2S_ferredoxin-type"/>
</dbReference>
<dbReference type="InterPro" id="IPR001433">
    <property type="entry name" value="OxRdtase_FAD/NAD-bd"/>
</dbReference>
<feature type="domain" description="2Fe-2S ferredoxin-type" evidence="11">
    <location>
        <begin position="523"/>
        <end position="607"/>
    </location>
</feature>
<proteinExistence type="inferred from homology"/>
<dbReference type="PROSITE" id="PS51340">
    <property type="entry name" value="MOSC"/>
    <property type="match status" value="1"/>
</dbReference>
<evidence type="ECO:0000259" key="12">
    <source>
        <dbReference type="PROSITE" id="PS51340"/>
    </source>
</evidence>
<evidence type="ECO:0000256" key="4">
    <source>
        <dbReference type="ARBA" id="ARBA00022714"/>
    </source>
</evidence>
<dbReference type="Pfam" id="PF03473">
    <property type="entry name" value="MOSC"/>
    <property type="match status" value="1"/>
</dbReference>
<dbReference type="GO" id="GO:0030151">
    <property type="term" value="F:molybdenum ion binding"/>
    <property type="evidence" value="ECO:0007669"/>
    <property type="project" value="InterPro"/>
</dbReference>
<reference evidence="14 15" key="1">
    <citation type="submission" date="2017-10" db="EMBL/GenBank/DDBJ databases">
        <authorList>
            <person name="Banno H."/>
            <person name="Chua N.-H."/>
        </authorList>
    </citation>
    <scope>NUCLEOTIDE SEQUENCE [LARGE SCALE GENOMIC DNA]</scope>
    <source>
        <strain evidence="14">Vibrio tapetis CECT4600</strain>
    </source>
</reference>
<dbReference type="Gene3D" id="2.40.30.10">
    <property type="entry name" value="Translation factors"/>
    <property type="match status" value="1"/>
</dbReference>
<keyword evidence="8" id="KW-0408">Iron</keyword>
<comment type="cofactor">
    <cofactor evidence="1">
        <name>FAD</name>
        <dbReference type="ChEBI" id="CHEBI:57692"/>
    </cofactor>
</comment>
<evidence type="ECO:0000256" key="9">
    <source>
        <dbReference type="ARBA" id="ARBA00023014"/>
    </source>
</evidence>
<dbReference type="Pfam" id="PF00111">
    <property type="entry name" value="Fer2"/>
    <property type="match status" value="1"/>
</dbReference>
<evidence type="ECO:0000256" key="10">
    <source>
        <dbReference type="ARBA" id="ARBA00061434"/>
    </source>
</evidence>
<dbReference type="InterPro" id="IPR005302">
    <property type="entry name" value="MoCF_Sase_C"/>
</dbReference>
<dbReference type="InterPro" id="IPR006058">
    <property type="entry name" value="2Fe2S_fd_BS"/>
</dbReference>
<evidence type="ECO:0000256" key="7">
    <source>
        <dbReference type="ARBA" id="ARBA00023002"/>
    </source>
</evidence>
<dbReference type="SUPFAM" id="SSF50800">
    <property type="entry name" value="PK beta-barrel domain-like"/>
    <property type="match status" value="1"/>
</dbReference>
<keyword evidence="9" id="KW-0411">Iron-sulfur</keyword>
<dbReference type="Gene3D" id="3.40.50.80">
    <property type="entry name" value="Nucleotide-binding domain of ferredoxin-NADP reductase (FNR) module"/>
    <property type="match status" value="1"/>
</dbReference>
<dbReference type="PROSITE" id="PS51085">
    <property type="entry name" value="2FE2S_FER_2"/>
    <property type="match status" value="1"/>
</dbReference>
<dbReference type="SUPFAM" id="SSF63380">
    <property type="entry name" value="Riboflavin synthase domain-like"/>
    <property type="match status" value="1"/>
</dbReference>
<dbReference type="InterPro" id="IPR011037">
    <property type="entry name" value="Pyrv_Knase-like_insert_dom_sf"/>
</dbReference>
<dbReference type="InterPro" id="IPR005303">
    <property type="entry name" value="MOCOS_middle"/>
</dbReference>
<dbReference type="Gene3D" id="3.10.20.30">
    <property type="match status" value="1"/>
</dbReference>
<keyword evidence="2" id="KW-0285">Flavoprotein</keyword>
<dbReference type="InterPro" id="IPR039261">
    <property type="entry name" value="FNR_nucleotide-bd"/>
</dbReference>
<keyword evidence="5" id="KW-0479">Metal-binding</keyword>
<evidence type="ECO:0000256" key="2">
    <source>
        <dbReference type="ARBA" id="ARBA00022630"/>
    </source>
</evidence>
<organism evidence="14 15">
    <name type="scientific">Vibrio tapetis subsp. tapetis</name>
    <dbReference type="NCBI Taxonomy" id="1671868"/>
    <lineage>
        <taxon>Bacteria</taxon>
        <taxon>Pseudomonadati</taxon>
        <taxon>Pseudomonadota</taxon>
        <taxon>Gammaproteobacteria</taxon>
        <taxon>Vibrionales</taxon>
        <taxon>Vibrionaceae</taxon>
        <taxon>Vibrio</taxon>
    </lineage>
</organism>
<dbReference type="SUPFAM" id="SSF54292">
    <property type="entry name" value="2Fe-2S ferredoxin-like"/>
    <property type="match status" value="1"/>
</dbReference>
<dbReference type="RefSeq" id="WP_102525243.1">
    <property type="nucleotide sequence ID" value="NZ_LT960612.1"/>
</dbReference>
<protein>
    <submittedName>
        <fullName evidence="14">Ferredoxin-NADPH reductase</fullName>
    </submittedName>
</protein>
<dbReference type="Pfam" id="PF03476">
    <property type="entry name" value="MOSC_N"/>
    <property type="match status" value="1"/>
</dbReference>